<keyword evidence="1" id="KW-0472">Membrane</keyword>
<evidence type="ECO:0000313" key="3">
    <source>
        <dbReference type="Proteomes" id="UP000243847"/>
    </source>
</evidence>
<feature type="transmembrane region" description="Helical" evidence="1">
    <location>
        <begin position="148"/>
        <end position="168"/>
    </location>
</feature>
<keyword evidence="1" id="KW-1133">Transmembrane helix</keyword>
<feature type="transmembrane region" description="Helical" evidence="1">
    <location>
        <begin position="271"/>
        <end position="296"/>
    </location>
</feature>
<dbReference type="AlphaFoldDB" id="A0A173LUX6"/>
<dbReference type="PANTHER" id="PTHR35007">
    <property type="entry name" value="INTEGRAL MEMBRANE PROTEIN-RELATED"/>
    <property type="match status" value="1"/>
</dbReference>
<name>A0A173LUX6_9MICO</name>
<keyword evidence="1" id="KW-0812">Transmembrane</keyword>
<dbReference type="PANTHER" id="PTHR35007:SF3">
    <property type="entry name" value="POSSIBLE CONSERVED ALANINE RICH MEMBRANE PROTEIN"/>
    <property type="match status" value="1"/>
</dbReference>
<dbReference type="KEGG" id="amin:AUMI_10670"/>
<dbReference type="EMBL" id="AP017457">
    <property type="protein sequence ID" value="BAU98610.1"/>
    <property type="molecule type" value="Genomic_DNA"/>
</dbReference>
<protein>
    <submittedName>
        <fullName evidence="2">Membrane protein CrgA</fullName>
    </submittedName>
</protein>
<evidence type="ECO:0000313" key="2">
    <source>
        <dbReference type="EMBL" id="BAU98610.1"/>
    </source>
</evidence>
<reference evidence="2 3" key="1">
    <citation type="journal article" date="2016" name="Genome Announc.">
        <title>Complete Genome Sequence of Aurantimicrobium minutum Type Strain KNCT, a Planktonic Ultramicrobacterium Isolated from River Water.</title>
        <authorList>
            <person name="Nakai R."/>
            <person name="Fujisawa T."/>
            <person name="Nakamura Y."/>
            <person name="Nishide H."/>
            <person name="Uchiyama I."/>
            <person name="Baba T."/>
            <person name="Toyoda A."/>
            <person name="Fujiyama A."/>
            <person name="Naganuma T."/>
            <person name="Niki H."/>
        </authorList>
    </citation>
    <scope>NUCLEOTIDE SEQUENCE [LARGE SCALE GENOMIC DNA]</scope>
    <source>
        <strain evidence="2 3">KNC</strain>
    </source>
</reference>
<evidence type="ECO:0000256" key="1">
    <source>
        <dbReference type="SAM" id="Phobius"/>
    </source>
</evidence>
<gene>
    <name evidence="2" type="ORF">AUMI_10670</name>
</gene>
<proteinExistence type="predicted"/>
<dbReference type="Proteomes" id="UP000243847">
    <property type="component" value="Chromosome sequence1"/>
</dbReference>
<accession>A0A173LUX6</accession>
<organism evidence="2 3">
    <name type="scientific">Aurantimicrobium minutum</name>
    <dbReference type="NCBI Taxonomy" id="708131"/>
    <lineage>
        <taxon>Bacteria</taxon>
        <taxon>Bacillati</taxon>
        <taxon>Actinomycetota</taxon>
        <taxon>Actinomycetes</taxon>
        <taxon>Micrococcales</taxon>
        <taxon>Microbacteriaceae</taxon>
        <taxon>Aurantimicrobium</taxon>
    </lineage>
</organism>
<sequence length="302" mass="32582">MVDVLHKWGNLLRIFVRSRFIRSASVAHDDLGEVSALSQLLAMLLAAGLSPQQALMHARVERDAFFDNKPPTPLALLAQVWRLGLELGASMKDLLVSLSHALAHASQNSREARSQLAGPQAATRLVMILPGIAILGAMAAGYNPLAFLLLQPVGWFLLVVAAGLMWLAHTWSASLVAAAEPTTWAIGMPTEVMAMSLRSGASLRHARHCAQEIADNYLTDHSELEQCDVFMELSTRTGVALSDLLHAHAELLRDRARNSSRESIERLGVKLMIPLGVCVLPAFIAVGVLPLVASVISSTTLK</sequence>
<feature type="transmembrane region" description="Helical" evidence="1">
    <location>
        <begin position="121"/>
        <end position="142"/>
    </location>
</feature>